<keyword evidence="4" id="KW-1185">Reference proteome</keyword>
<feature type="domain" description="Helix-hairpin-helix DNA-binding motif class 1" evidence="2">
    <location>
        <begin position="265"/>
        <end position="284"/>
    </location>
</feature>
<name>A0ABY5KMS2_9CELL</name>
<feature type="compositionally biased region" description="Low complexity" evidence="1">
    <location>
        <begin position="58"/>
        <end position="72"/>
    </location>
</feature>
<proteinExistence type="predicted"/>
<organism evidence="3 4">
    <name type="scientific">Cellulomonas xiejunii</name>
    <dbReference type="NCBI Taxonomy" id="2968083"/>
    <lineage>
        <taxon>Bacteria</taxon>
        <taxon>Bacillati</taxon>
        <taxon>Actinomycetota</taxon>
        <taxon>Actinomycetes</taxon>
        <taxon>Micrococcales</taxon>
        <taxon>Cellulomonadaceae</taxon>
        <taxon>Cellulomonas</taxon>
    </lineage>
</organism>
<evidence type="ECO:0000313" key="4">
    <source>
        <dbReference type="Proteomes" id="UP001316384"/>
    </source>
</evidence>
<dbReference type="Gene3D" id="3.10.560.10">
    <property type="entry name" value="Outer membrane lipoprotein wza domain like"/>
    <property type="match status" value="1"/>
</dbReference>
<reference evidence="3 4" key="1">
    <citation type="submission" date="2022-07" db="EMBL/GenBank/DDBJ databases">
        <title>Novel species in genus cellulomonas.</title>
        <authorList>
            <person name="Ye L."/>
        </authorList>
    </citation>
    <scope>NUCLEOTIDE SEQUENCE [LARGE SCALE GENOMIC DNA]</scope>
    <source>
        <strain evidence="4">zg-B89</strain>
    </source>
</reference>
<dbReference type="SUPFAM" id="SSF47781">
    <property type="entry name" value="RuvA domain 2-like"/>
    <property type="match status" value="1"/>
</dbReference>
<feature type="domain" description="Helix-hairpin-helix DNA-binding motif class 1" evidence="2">
    <location>
        <begin position="294"/>
        <end position="313"/>
    </location>
</feature>
<dbReference type="SMART" id="SM00278">
    <property type="entry name" value="HhH1"/>
    <property type="match status" value="2"/>
</dbReference>
<dbReference type="EMBL" id="CP101987">
    <property type="protein sequence ID" value="UUI70401.1"/>
    <property type="molecule type" value="Genomic_DNA"/>
</dbReference>
<dbReference type="PANTHER" id="PTHR21180:SF32">
    <property type="entry name" value="ENDONUCLEASE_EXONUCLEASE_PHOSPHATASE FAMILY DOMAIN-CONTAINING PROTEIN 1"/>
    <property type="match status" value="1"/>
</dbReference>
<evidence type="ECO:0000256" key="1">
    <source>
        <dbReference type="SAM" id="MobiDB-lite"/>
    </source>
</evidence>
<keyword evidence="3" id="KW-0238">DNA-binding</keyword>
<gene>
    <name evidence="3" type="ORF">NP048_11335</name>
</gene>
<feature type="region of interest" description="Disordered" evidence="1">
    <location>
        <begin position="24"/>
        <end position="102"/>
    </location>
</feature>
<dbReference type="InterPro" id="IPR019554">
    <property type="entry name" value="Soluble_ligand-bd"/>
</dbReference>
<dbReference type="InterPro" id="IPR003583">
    <property type="entry name" value="Hlx-hairpin-Hlx_DNA-bd_motif"/>
</dbReference>
<dbReference type="GO" id="GO:0003677">
    <property type="term" value="F:DNA binding"/>
    <property type="evidence" value="ECO:0007669"/>
    <property type="project" value="UniProtKB-KW"/>
</dbReference>
<accession>A0ABY5KMS2</accession>
<dbReference type="Proteomes" id="UP001316384">
    <property type="component" value="Chromosome"/>
</dbReference>
<evidence type="ECO:0000313" key="3">
    <source>
        <dbReference type="EMBL" id="UUI70401.1"/>
    </source>
</evidence>
<protein>
    <submittedName>
        <fullName evidence="3">ComEA family DNA-binding protein</fullName>
    </submittedName>
</protein>
<feature type="compositionally biased region" description="Pro residues" evidence="1">
    <location>
        <begin position="83"/>
        <end position="93"/>
    </location>
</feature>
<dbReference type="RefSeq" id="WP_227575709.1">
    <property type="nucleotide sequence ID" value="NZ_CP101987.1"/>
</dbReference>
<dbReference type="InterPro" id="IPR010994">
    <property type="entry name" value="RuvA_2-like"/>
</dbReference>
<sequence>MPLDRSRVPPDVARRLAVLAAHLEDVRDARPGGESSTPASAAVTGWVPRPPAPGDRSAGAPPVARARGPVAPAHDEPTGDAPVPHPPVHPPLAEPDADPWHPSVTSALAVAAASRPPVPAAVVRWAPGWRTAGAAVLVLALVMGGIVLRAAAAPRGEPVAVPTPAVVGPDAGAREPVDVPDQVVVHVVGAVAQPAVVRLALGARVAEAIAAAGGSTPEADLATVNLARVLADGEQLVVPVVGAAVVAAVPDASDGLVDLNAASAAELEELPGVGPVLAGRIVEHRTAQPFTTVDELDDVAGIGPALLADLRTRVRV</sequence>
<evidence type="ECO:0000259" key="2">
    <source>
        <dbReference type="SMART" id="SM00278"/>
    </source>
</evidence>
<dbReference type="InterPro" id="IPR051675">
    <property type="entry name" value="Endo/Exo/Phosphatase_dom_1"/>
</dbReference>
<dbReference type="PANTHER" id="PTHR21180">
    <property type="entry name" value="ENDONUCLEASE/EXONUCLEASE/PHOSPHATASE FAMILY DOMAIN-CONTAINING PROTEIN 1"/>
    <property type="match status" value="1"/>
</dbReference>
<dbReference type="Pfam" id="PF10531">
    <property type="entry name" value="SLBB"/>
    <property type="match status" value="1"/>
</dbReference>
<dbReference type="Pfam" id="PF12836">
    <property type="entry name" value="HHH_3"/>
    <property type="match status" value="1"/>
</dbReference>
<dbReference type="Gene3D" id="1.10.150.280">
    <property type="entry name" value="AF1531-like domain"/>
    <property type="match status" value="1"/>
</dbReference>